<dbReference type="GO" id="GO:0006508">
    <property type="term" value="P:proteolysis"/>
    <property type="evidence" value="ECO:0007669"/>
    <property type="project" value="UniProtKB-KW"/>
</dbReference>
<dbReference type="SUPFAM" id="SSF52540">
    <property type="entry name" value="P-loop containing nucleoside triphosphate hydrolases"/>
    <property type="match status" value="1"/>
</dbReference>
<dbReference type="InterPro" id="IPR001208">
    <property type="entry name" value="MCM_dom"/>
</dbReference>
<dbReference type="Proteomes" id="UP000094757">
    <property type="component" value="Chromosome"/>
</dbReference>
<dbReference type="Gene3D" id="3.30.230.10">
    <property type="match status" value="1"/>
</dbReference>
<dbReference type="PRINTS" id="PR01657">
    <property type="entry name" value="MCMFAMILY"/>
</dbReference>
<dbReference type="InterPro" id="IPR045006">
    <property type="entry name" value="CHLI-like"/>
</dbReference>
<dbReference type="InterPro" id="IPR000523">
    <property type="entry name" value="Mg_chelatse_chII-like_cat_dom"/>
</dbReference>
<dbReference type="InterPro" id="IPR020568">
    <property type="entry name" value="Ribosomal_Su5_D2-typ_SF"/>
</dbReference>
<dbReference type="KEGG" id="dpn:BCB69_01270"/>
<dbReference type="Pfam" id="PF13335">
    <property type="entry name" value="Mg_chelatase_C"/>
    <property type="match status" value="1"/>
</dbReference>
<dbReference type="NCBIfam" id="TIGR00368">
    <property type="entry name" value="YifB family Mg chelatase-like AAA ATPase"/>
    <property type="match status" value="1"/>
</dbReference>
<organism evidence="5 6">
    <name type="scientific">Dialister pneumosintes</name>
    <dbReference type="NCBI Taxonomy" id="39950"/>
    <lineage>
        <taxon>Bacteria</taxon>
        <taxon>Bacillati</taxon>
        <taxon>Bacillota</taxon>
        <taxon>Negativicutes</taxon>
        <taxon>Veillonellales</taxon>
        <taxon>Veillonellaceae</taxon>
        <taxon>Dialister</taxon>
    </lineage>
</organism>
<dbReference type="InterPro" id="IPR014721">
    <property type="entry name" value="Ribsml_uS5_D2-typ_fold_subgr"/>
</dbReference>
<protein>
    <submittedName>
        <fullName evidence="5">ATP-dependent protease</fullName>
    </submittedName>
</protein>
<feature type="domain" description="AAA+ ATPase" evidence="4">
    <location>
        <begin position="210"/>
        <end position="392"/>
    </location>
</feature>
<dbReference type="GO" id="GO:0005524">
    <property type="term" value="F:ATP binding"/>
    <property type="evidence" value="ECO:0007669"/>
    <property type="project" value="UniProtKB-KW"/>
</dbReference>
<sequence>MFSQVLGATTFGLNGQIVTVEVDIARGVVGFNIVGLAAASVKEAKERVRAAIQNSGYQFPLGKVTVNLAPADLKKEGAGLDLPIAVGLLAASGQISMDNIKNKIFIGELSLQGKLRHVPGVLSMVLEGHHMGVDTYVVSPRSVQEALLCKDIKVYAPKNLRELIESFLGNEVLSLQLAKDKYTPANYGMDFSEVQGQLNAKRAIEIAAAGGHNLLMTGPPGAGKTMLARRIITILPAMNKEEALEVTKIYSVAGLFKNNKLIRERPFRSPHHTISMAGLIGGGTIPRPGEVTLAHHGVLFLDELPEFPRSVLEVLRQPMENGVVHIARVSASFSYPANFMLIAAMNPCPCGYLGDPDHPCCCTDGEIRRYSRKISGPLLDRIDLHVSVSRPNYQELSDTVKGESSNTIAERVTVARTIQRERLANWSMQNNAQMGHRQIKETCQLTRESQNILREVFEKLHLSARSYDRIIKVSRTIADLAGVSTIESEHVVEAISYRNRIPRR</sequence>
<dbReference type="InterPro" id="IPR025158">
    <property type="entry name" value="Mg_chelat-rel_C"/>
</dbReference>
<dbReference type="Pfam" id="PF01078">
    <property type="entry name" value="Mg_chelatase"/>
    <property type="match status" value="1"/>
</dbReference>
<dbReference type="SUPFAM" id="SSF54211">
    <property type="entry name" value="Ribosomal protein S5 domain 2-like"/>
    <property type="match status" value="1"/>
</dbReference>
<dbReference type="SMART" id="SM00382">
    <property type="entry name" value="AAA"/>
    <property type="match status" value="1"/>
</dbReference>
<evidence type="ECO:0000313" key="6">
    <source>
        <dbReference type="Proteomes" id="UP000094757"/>
    </source>
</evidence>
<dbReference type="EMBL" id="CP017037">
    <property type="protein sequence ID" value="AOH38732.1"/>
    <property type="molecule type" value="Genomic_DNA"/>
</dbReference>
<evidence type="ECO:0000256" key="3">
    <source>
        <dbReference type="ARBA" id="ARBA00022840"/>
    </source>
</evidence>
<name>A0A1B3WCR0_9FIRM</name>
<reference evidence="6" key="1">
    <citation type="submission" date="2016-08" db="EMBL/GenBank/DDBJ databases">
        <authorList>
            <person name="Holder M.E."/>
            <person name="Ajami N.J."/>
            <person name="Petrosino J.F."/>
        </authorList>
    </citation>
    <scope>NUCLEOTIDE SEQUENCE [LARGE SCALE GENOMIC DNA]</scope>
    <source>
        <strain evidence="6">F0677</strain>
    </source>
</reference>
<dbReference type="GO" id="GO:0008233">
    <property type="term" value="F:peptidase activity"/>
    <property type="evidence" value="ECO:0007669"/>
    <property type="project" value="UniProtKB-KW"/>
</dbReference>
<evidence type="ECO:0000313" key="5">
    <source>
        <dbReference type="EMBL" id="AOH38732.1"/>
    </source>
</evidence>
<dbReference type="GO" id="GO:0003677">
    <property type="term" value="F:DNA binding"/>
    <property type="evidence" value="ECO:0007669"/>
    <property type="project" value="InterPro"/>
</dbReference>
<proteinExistence type="inferred from homology"/>
<dbReference type="Pfam" id="PF13541">
    <property type="entry name" value="ChlI"/>
    <property type="match status" value="1"/>
</dbReference>
<dbReference type="AlphaFoldDB" id="A0A1B3WCR0"/>
<dbReference type="Gene3D" id="3.40.50.300">
    <property type="entry name" value="P-loop containing nucleotide triphosphate hydrolases"/>
    <property type="match status" value="1"/>
</dbReference>
<evidence type="ECO:0000256" key="2">
    <source>
        <dbReference type="ARBA" id="ARBA00022741"/>
    </source>
</evidence>
<dbReference type="RefSeq" id="WP_069176771.1">
    <property type="nucleotide sequence ID" value="NZ_CP017037.1"/>
</dbReference>
<dbReference type="InterPro" id="IPR003593">
    <property type="entry name" value="AAA+_ATPase"/>
</dbReference>
<comment type="similarity">
    <text evidence="1">Belongs to the Mg-chelatase subunits D/I family. ComM subfamily.</text>
</comment>
<evidence type="ECO:0000256" key="1">
    <source>
        <dbReference type="ARBA" id="ARBA00006354"/>
    </source>
</evidence>
<evidence type="ECO:0000259" key="4">
    <source>
        <dbReference type="SMART" id="SM00382"/>
    </source>
</evidence>
<dbReference type="PANTHER" id="PTHR32039">
    <property type="entry name" value="MAGNESIUM-CHELATASE SUBUNIT CHLI"/>
    <property type="match status" value="1"/>
</dbReference>
<dbReference type="InterPro" id="IPR027417">
    <property type="entry name" value="P-loop_NTPase"/>
</dbReference>
<dbReference type="PANTHER" id="PTHR32039:SF7">
    <property type="entry name" value="COMPETENCE PROTEIN COMM"/>
    <property type="match status" value="1"/>
</dbReference>
<dbReference type="CDD" id="cd00009">
    <property type="entry name" value="AAA"/>
    <property type="match status" value="1"/>
</dbReference>
<gene>
    <name evidence="5" type="ORF">BCB69_01270</name>
</gene>
<accession>A0A1B3WCR0</accession>
<keyword evidence="3" id="KW-0067">ATP-binding</keyword>
<keyword evidence="5" id="KW-0645">Protease</keyword>
<keyword evidence="2" id="KW-0547">Nucleotide-binding</keyword>
<dbReference type="InterPro" id="IPR004482">
    <property type="entry name" value="Mg_chelat-rel"/>
</dbReference>
<keyword evidence="5" id="KW-0378">Hydrolase</keyword>
<dbReference type="STRING" id="39950.BCB69_01270"/>